<feature type="region of interest" description="Disordered" evidence="1">
    <location>
        <begin position="50"/>
        <end position="77"/>
    </location>
</feature>
<evidence type="ECO:0000313" key="3">
    <source>
        <dbReference type="Proteomes" id="UP000284842"/>
    </source>
</evidence>
<dbReference type="AlphaFoldDB" id="A0A409YML1"/>
<dbReference type="OrthoDB" id="3237250at2759"/>
<organism evidence="2 3">
    <name type="scientific">Panaeolus cyanescens</name>
    <dbReference type="NCBI Taxonomy" id="181874"/>
    <lineage>
        <taxon>Eukaryota</taxon>
        <taxon>Fungi</taxon>
        <taxon>Dikarya</taxon>
        <taxon>Basidiomycota</taxon>
        <taxon>Agaricomycotina</taxon>
        <taxon>Agaricomycetes</taxon>
        <taxon>Agaricomycetidae</taxon>
        <taxon>Agaricales</taxon>
        <taxon>Agaricineae</taxon>
        <taxon>Galeropsidaceae</taxon>
        <taxon>Panaeolus</taxon>
    </lineage>
</organism>
<reference evidence="2 3" key="1">
    <citation type="journal article" date="2018" name="Evol. Lett.">
        <title>Horizontal gene cluster transfer increased hallucinogenic mushroom diversity.</title>
        <authorList>
            <person name="Reynolds H.T."/>
            <person name="Vijayakumar V."/>
            <person name="Gluck-Thaler E."/>
            <person name="Korotkin H.B."/>
            <person name="Matheny P.B."/>
            <person name="Slot J.C."/>
        </authorList>
    </citation>
    <scope>NUCLEOTIDE SEQUENCE [LARGE SCALE GENOMIC DNA]</scope>
    <source>
        <strain evidence="2 3">2629</strain>
    </source>
</reference>
<feature type="non-terminal residue" evidence="2">
    <location>
        <position position="299"/>
    </location>
</feature>
<evidence type="ECO:0000313" key="2">
    <source>
        <dbReference type="EMBL" id="PPR03824.1"/>
    </source>
</evidence>
<evidence type="ECO:0000256" key="1">
    <source>
        <dbReference type="SAM" id="MobiDB-lite"/>
    </source>
</evidence>
<feature type="compositionally biased region" description="Polar residues" evidence="1">
    <location>
        <begin position="51"/>
        <end position="66"/>
    </location>
</feature>
<dbReference type="Proteomes" id="UP000284842">
    <property type="component" value="Unassembled WGS sequence"/>
</dbReference>
<comment type="caution">
    <text evidence="2">The sequence shown here is derived from an EMBL/GenBank/DDBJ whole genome shotgun (WGS) entry which is preliminary data.</text>
</comment>
<protein>
    <submittedName>
        <fullName evidence="2">Uncharacterized protein</fullName>
    </submittedName>
</protein>
<accession>A0A409YML1</accession>
<keyword evidence="3" id="KW-1185">Reference proteome</keyword>
<dbReference type="InParanoid" id="A0A409YML1"/>
<gene>
    <name evidence="2" type="ORF">CVT24_008140</name>
</gene>
<name>A0A409YML1_9AGAR</name>
<proteinExistence type="predicted"/>
<feature type="region of interest" description="Disordered" evidence="1">
    <location>
        <begin position="1"/>
        <end position="23"/>
    </location>
</feature>
<dbReference type="EMBL" id="NHTK01001014">
    <property type="protein sequence ID" value="PPR03824.1"/>
    <property type="molecule type" value="Genomic_DNA"/>
</dbReference>
<feature type="non-terminal residue" evidence="2">
    <location>
        <position position="1"/>
    </location>
</feature>
<sequence>IVPTLHHPYTERHDTDDSEERPTGNVYRVRKLHWRSQEITRKIASNFDGITRTNAYGNTPAGSQPRQRIRLSDKRAASSRRKARAEWPINFYDADWIAKAHHLSTAKFSRRFSAGIPRNHSPVYSLSDTVFLTLSIAMSQSQIPAWTIPHINPVTPSVLADYGLAQPDPTNPTKLIDAPLDKSKGRVYKIDGDIYYSPNCSRDGLKAPMFGTGTPECDPRVDKIKNFLTPAYWDSPLTTYLAFMPLAMELGKPPLDALGRSSPVYRTRQGFWVDAQQGLGFTRLEHTILKIFDNIAIYF</sequence>